<evidence type="ECO:0000313" key="2">
    <source>
        <dbReference type="Proteomes" id="UP000828390"/>
    </source>
</evidence>
<dbReference type="EMBL" id="JAIWYP010000011">
    <property type="protein sequence ID" value="KAH3738725.1"/>
    <property type="molecule type" value="Genomic_DNA"/>
</dbReference>
<dbReference type="Proteomes" id="UP000828390">
    <property type="component" value="Unassembled WGS sequence"/>
</dbReference>
<proteinExistence type="predicted"/>
<protein>
    <submittedName>
        <fullName evidence="1">Uncharacterized protein</fullName>
    </submittedName>
</protein>
<reference evidence="1" key="1">
    <citation type="journal article" date="2019" name="bioRxiv">
        <title>The Genome of the Zebra Mussel, Dreissena polymorpha: A Resource for Invasive Species Research.</title>
        <authorList>
            <person name="McCartney M.A."/>
            <person name="Auch B."/>
            <person name="Kono T."/>
            <person name="Mallez S."/>
            <person name="Zhang Y."/>
            <person name="Obille A."/>
            <person name="Becker A."/>
            <person name="Abrahante J.E."/>
            <person name="Garbe J."/>
            <person name="Badalamenti J.P."/>
            <person name="Herman A."/>
            <person name="Mangelson H."/>
            <person name="Liachko I."/>
            <person name="Sullivan S."/>
            <person name="Sone E.D."/>
            <person name="Koren S."/>
            <person name="Silverstein K.A.T."/>
            <person name="Beckman K.B."/>
            <person name="Gohl D.M."/>
        </authorList>
    </citation>
    <scope>NUCLEOTIDE SEQUENCE</scope>
    <source>
        <strain evidence="1">Duluth1</strain>
        <tissue evidence="1">Whole animal</tissue>
    </source>
</reference>
<comment type="caution">
    <text evidence="1">The sequence shown here is derived from an EMBL/GenBank/DDBJ whole genome shotgun (WGS) entry which is preliminary data.</text>
</comment>
<organism evidence="1 2">
    <name type="scientific">Dreissena polymorpha</name>
    <name type="common">Zebra mussel</name>
    <name type="synonym">Mytilus polymorpha</name>
    <dbReference type="NCBI Taxonomy" id="45954"/>
    <lineage>
        <taxon>Eukaryota</taxon>
        <taxon>Metazoa</taxon>
        <taxon>Spiralia</taxon>
        <taxon>Lophotrochozoa</taxon>
        <taxon>Mollusca</taxon>
        <taxon>Bivalvia</taxon>
        <taxon>Autobranchia</taxon>
        <taxon>Heteroconchia</taxon>
        <taxon>Euheterodonta</taxon>
        <taxon>Imparidentia</taxon>
        <taxon>Neoheterodontei</taxon>
        <taxon>Myida</taxon>
        <taxon>Dreissenoidea</taxon>
        <taxon>Dreissenidae</taxon>
        <taxon>Dreissena</taxon>
    </lineage>
</organism>
<reference evidence="1" key="2">
    <citation type="submission" date="2020-11" db="EMBL/GenBank/DDBJ databases">
        <authorList>
            <person name="McCartney M.A."/>
            <person name="Auch B."/>
            <person name="Kono T."/>
            <person name="Mallez S."/>
            <person name="Becker A."/>
            <person name="Gohl D.M."/>
            <person name="Silverstein K.A.T."/>
            <person name="Koren S."/>
            <person name="Bechman K.B."/>
            <person name="Herman A."/>
            <person name="Abrahante J.E."/>
            <person name="Garbe J."/>
        </authorList>
    </citation>
    <scope>NUCLEOTIDE SEQUENCE</scope>
    <source>
        <strain evidence="1">Duluth1</strain>
        <tissue evidence="1">Whole animal</tissue>
    </source>
</reference>
<name>A0A9D4D637_DREPO</name>
<evidence type="ECO:0000313" key="1">
    <source>
        <dbReference type="EMBL" id="KAH3738725.1"/>
    </source>
</evidence>
<keyword evidence="2" id="KW-1185">Reference proteome</keyword>
<accession>A0A9D4D637</accession>
<gene>
    <name evidence="1" type="ORF">DPMN_045366</name>
</gene>
<sequence length="65" mass="7402">MNGGTHPYGMEGQLTTEGKCLAGSRELAEETVRIGGSSTEDDWIKPCLRLNMKRRSRKYQIHMYI</sequence>
<dbReference type="AlphaFoldDB" id="A0A9D4D637"/>